<sequence>MRLQTKVLLISIVSSILALLIIVYFAFLLAPTTSMKKDDGMVFDIKSQPESIFQGSIQATKEERINLDPSLGTLTSINVKNQQYVNAGDVLLTYNKSVDLSSLEYAEKTAALTLANAKNSLAQAQANTGRNVDGNDVIQQDKQQIAINQLALEEAQANLYQAKNTQKVIIKAQESGVAIVGDVNDTTKPIVDILSTDTSVNAEVSEFDYSKVKVGEKVKIRTVNLNNTITGTIDSVSQVPEIEGPSSTQNTTSNANIAYYKFTVKPDRDLQYGFNVQIILPNNDIMVPLSAVKDSFVELKQANGRFKKTKVEVQKKNGQYHVLSGLNVGDKIAKNGQAND</sequence>
<dbReference type="Proteomes" id="UP000549765">
    <property type="component" value="Unassembled WGS sequence"/>
</dbReference>
<feature type="transmembrane region" description="Helical" evidence="3">
    <location>
        <begin position="7"/>
        <end position="30"/>
    </location>
</feature>
<evidence type="ECO:0000256" key="2">
    <source>
        <dbReference type="ARBA" id="ARBA00023054"/>
    </source>
</evidence>
<dbReference type="RefSeq" id="WP_168722837.1">
    <property type="nucleotide sequence ID" value="NZ_JAAXPN010000016.1"/>
</dbReference>
<dbReference type="PANTHER" id="PTHR32347:SF14">
    <property type="entry name" value="EFFLUX SYSTEM COMPONENT YKNX-RELATED"/>
    <property type="match status" value="1"/>
</dbReference>
<dbReference type="PANTHER" id="PTHR32347">
    <property type="entry name" value="EFFLUX SYSTEM COMPONENT YKNX-RELATED"/>
    <property type="match status" value="1"/>
</dbReference>
<organism evidence="5 6">
    <name type="scientific">Periweissella fabalis</name>
    <dbReference type="NCBI Taxonomy" id="1070421"/>
    <lineage>
        <taxon>Bacteria</taxon>
        <taxon>Bacillati</taxon>
        <taxon>Bacillota</taxon>
        <taxon>Bacilli</taxon>
        <taxon>Lactobacillales</taxon>
        <taxon>Lactobacillaceae</taxon>
        <taxon>Periweissella</taxon>
    </lineage>
</organism>
<dbReference type="AlphaFoldDB" id="A0A7X6N386"/>
<comment type="subcellular location">
    <subcellularLocation>
        <location evidence="1">Cell envelope</location>
    </subcellularLocation>
</comment>
<dbReference type="InterPro" id="IPR058636">
    <property type="entry name" value="Beta-barrel_YknX"/>
</dbReference>
<keyword evidence="2" id="KW-0175">Coiled coil</keyword>
<protein>
    <recommendedName>
        <fullName evidence="4">YknX-like beta-barrel domain-containing protein</fullName>
    </recommendedName>
</protein>
<dbReference type="Gene3D" id="2.40.30.170">
    <property type="match status" value="1"/>
</dbReference>
<name>A0A7X6N386_9LACO</name>
<evidence type="ECO:0000259" key="4">
    <source>
        <dbReference type="Pfam" id="PF25990"/>
    </source>
</evidence>
<dbReference type="Pfam" id="PF25990">
    <property type="entry name" value="Beta-barrel_YknX"/>
    <property type="match status" value="1"/>
</dbReference>
<evidence type="ECO:0000313" key="6">
    <source>
        <dbReference type="Proteomes" id="UP000549765"/>
    </source>
</evidence>
<keyword evidence="3" id="KW-0812">Transmembrane</keyword>
<dbReference type="InterPro" id="IPR050465">
    <property type="entry name" value="UPF0194_transport"/>
</dbReference>
<reference evidence="5 6" key="1">
    <citation type="submission" date="2020-04" db="EMBL/GenBank/DDBJ databases">
        <title>MicrobeNet Type strains.</title>
        <authorList>
            <person name="Nicholson A.C."/>
        </authorList>
    </citation>
    <scope>NUCLEOTIDE SEQUENCE [LARGE SCALE GENOMIC DNA]</scope>
    <source>
        <strain evidence="5 6">CCUG 61472</strain>
    </source>
</reference>
<dbReference type="Gene3D" id="2.40.420.20">
    <property type="match status" value="1"/>
</dbReference>
<proteinExistence type="predicted"/>
<keyword evidence="6" id="KW-1185">Reference proteome</keyword>
<feature type="domain" description="YknX-like beta-barrel" evidence="4">
    <location>
        <begin position="199"/>
        <end position="277"/>
    </location>
</feature>
<comment type="caution">
    <text evidence="5">The sequence shown here is derived from an EMBL/GenBank/DDBJ whole genome shotgun (WGS) entry which is preliminary data.</text>
</comment>
<keyword evidence="3" id="KW-0472">Membrane</keyword>
<accession>A0A7X6N386</accession>
<dbReference type="GO" id="GO:0030313">
    <property type="term" value="C:cell envelope"/>
    <property type="evidence" value="ECO:0007669"/>
    <property type="project" value="UniProtKB-SubCell"/>
</dbReference>
<dbReference type="EMBL" id="JAAXPN010000016">
    <property type="protein sequence ID" value="NKZ25046.1"/>
    <property type="molecule type" value="Genomic_DNA"/>
</dbReference>
<evidence type="ECO:0000256" key="3">
    <source>
        <dbReference type="SAM" id="Phobius"/>
    </source>
</evidence>
<gene>
    <name evidence="5" type="ORF">HF964_09655</name>
</gene>
<keyword evidence="3" id="KW-1133">Transmembrane helix</keyword>
<evidence type="ECO:0000256" key="1">
    <source>
        <dbReference type="ARBA" id="ARBA00004196"/>
    </source>
</evidence>
<evidence type="ECO:0000313" key="5">
    <source>
        <dbReference type="EMBL" id="NKZ25046.1"/>
    </source>
</evidence>